<organism evidence="3 4">
    <name type="scientific">Alteromonas aestuariivivens</name>
    <dbReference type="NCBI Taxonomy" id="1938339"/>
    <lineage>
        <taxon>Bacteria</taxon>
        <taxon>Pseudomonadati</taxon>
        <taxon>Pseudomonadota</taxon>
        <taxon>Gammaproteobacteria</taxon>
        <taxon>Alteromonadales</taxon>
        <taxon>Alteromonadaceae</taxon>
        <taxon>Alteromonas/Salinimonas group</taxon>
        <taxon>Alteromonas</taxon>
    </lineage>
</organism>
<evidence type="ECO:0000313" key="3">
    <source>
        <dbReference type="EMBL" id="RDV25252.1"/>
    </source>
</evidence>
<feature type="signal peptide" evidence="1">
    <location>
        <begin position="1"/>
        <end position="22"/>
    </location>
</feature>
<feature type="domain" description="DUF4189" evidence="2">
    <location>
        <begin position="24"/>
        <end position="118"/>
    </location>
</feature>
<dbReference type="AlphaFoldDB" id="A0A3D8M7V6"/>
<dbReference type="InterPro" id="IPR025240">
    <property type="entry name" value="DUF4189"/>
</dbReference>
<keyword evidence="4" id="KW-1185">Reference proteome</keyword>
<gene>
    <name evidence="3" type="ORF">DXV75_11705</name>
</gene>
<feature type="chain" id="PRO_5017578305" evidence="1">
    <location>
        <begin position="23"/>
        <end position="121"/>
    </location>
</feature>
<keyword evidence="1" id="KW-0732">Signal</keyword>
<comment type="caution">
    <text evidence="3">The sequence shown here is derived from an EMBL/GenBank/DDBJ whole genome shotgun (WGS) entry which is preliminary data.</text>
</comment>
<reference evidence="4" key="1">
    <citation type="submission" date="2018-08" db="EMBL/GenBank/DDBJ databases">
        <authorList>
            <person name="Zhang J."/>
            <person name="Du Z.-J."/>
        </authorList>
    </citation>
    <scope>NUCLEOTIDE SEQUENCE [LARGE SCALE GENOMIC DNA]</scope>
    <source>
        <strain evidence="4">KCTC 52655</strain>
    </source>
</reference>
<accession>A0A3D8M7V6</accession>
<dbReference type="Pfam" id="PF13827">
    <property type="entry name" value="DUF4189"/>
    <property type="match status" value="1"/>
</dbReference>
<dbReference type="Proteomes" id="UP000256561">
    <property type="component" value="Unassembled WGS sequence"/>
</dbReference>
<dbReference type="OrthoDB" id="6080273at2"/>
<evidence type="ECO:0000313" key="4">
    <source>
        <dbReference type="Proteomes" id="UP000256561"/>
    </source>
</evidence>
<proteinExistence type="predicted"/>
<evidence type="ECO:0000259" key="2">
    <source>
        <dbReference type="Pfam" id="PF13827"/>
    </source>
</evidence>
<evidence type="ECO:0000256" key="1">
    <source>
        <dbReference type="SAM" id="SignalP"/>
    </source>
</evidence>
<protein>
    <submittedName>
        <fullName evidence="3">DUF4189 domain-containing protein</fullName>
    </submittedName>
</protein>
<dbReference type="EMBL" id="QRHA01000007">
    <property type="protein sequence ID" value="RDV25252.1"/>
    <property type="molecule type" value="Genomic_DNA"/>
</dbReference>
<name>A0A3D8M7V6_9ALTE</name>
<sequence length="121" mass="12902">MNAQFRILLLTIITFTPASALAVGALAIDGNQGGQYGFSYDYDNVADAKNRALRECGSGCYIVQVFETGCAAYAADQAQGSTAYGWGKASTSNEAKTIALSYCREYGGRNCIVRVWGCNSK</sequence>